<dbReference type="EMBL" id="PGTO01000014">
    <property type="protein sequence ID" value="RAU21017.1"/>
    <property type="molecule type" value="Genomic_DNA"/>
</dbReference>
<keyword evidence="3" id="KW-1185">Reference proteome</keyword>
<name>A0A364NVS5_9PROT</name>
<evidence type="ECO:0000259" key="1">
    <source>
        <dbReference type="SMART" id="SM00226"/>
    </source>
</evidence>
<dbReference type="InterPro" id="IPR023485">
    <property type="entry name" value="Ptyr_pPase"/>
</dbReference>
<dbReference type="OrthoDB" id="7359176at2"/>
<reference evidence="2 3" key="1">
    <citation type="submission" date="2017-11" db="EMBL/GenBank/DDBJ databases">
        <title>Draft genome sequence of magnetotactic bacterium Magnetospirillum kuznetsovii LBB-42.</title>
        <authorList>
            <person name="Grouzdev D.S."/>
            <person name="Rysina M.S."/>
            <person name="Baslerov R.V."/>
            <person name="Koziaeva V."/>
        </authorList>
    </citation>
    <scope>NUCLEOTIDE SEQUENCE [LARGE SCALE GENOMIC DNA]</scope>
    <source>
        <strain evidence="2 3">LBB-42</strain>
    </source>
</reference>
<gene>
    <name evidence="2" type="ORF">CU669_15650</name>
</gene>
<dbReference type="Pfam" id="PF01451">
    <property type="entry name" value="LMWPc"/>
    <property type="match status" value="1"/>
</dbReference>
<dbReference type="Gene3D" id="3.40.50.2300">
    <property type="match status" value="1"/>
</dbReference>
<dbReference type="InterPro" id="IPR036196">
    <property type="entry name" value="Ptyr_pPase_sf"/>
</dbReference>
<evidence type="ECO:0000313" key="3">
    <source>
        <dbReference type="Proteomes" id="UP000251075"/>
    </source>
</evidence>
<protein>
    <recommendedName>
        <fullName evidence="1">Phosphotyrosine protein phosphatase I domain-containing protein</fullName>
    </recommendedName>
</protein>
<comment type="caution">
    <text evidence="2">The sequence shown here is derived from an EMBL/GenBank/DDBJ whole genome shotgun (WGS) entry which is preliminary data.</text>
</comment>
<dbReference type="SUPFAM" id="SSF52788">
    <property type="entry name" value="Phosphotyrosine protein phosphatases I"/>
    <property type="match status" value="1"/>
</dbReference>
<feature type="domain" description="Phosphotyrosine protein phosphatase I" evidence="1">
    <location>
        <begin position="8"/>
        <end position="146"/>
    </location>
</feature>
<dbReference type="Proteomes" id="UP000251075">
    <property type="component" value="Unassembled WGS sequence"/>
</dbReference>
<evidence type="ECO:0000313" key="2">
    <source>
        <dbReference type="EMBL" id="RAU21017.1"/>
    </source>
</evidence>
<proteinExistence type="predicted"/>
<accession>A0A364NVS5</accession>
<sequence>MDASGKVFNILFVCGDDAVRAPIAAALMNALSSKGFRAFSAGFRPAAEVPVATFDALRVAGAASDEMRPIGLSEFQLAGIPKMDFVFNLTEPTEGYGDITLPGSPLVLSWPIPRPDLETGSSAERSSSMANTVRMIRRRVDLFAELPAQRLDGLAMRLHAEAVHERAEQA</sequence>
<dbReference type="RefSeq" id="WP_112146382.1">
    <property type="nucleotide sequence ID" value="NZ_PGTO01000014.1"/>
</dbReference>
<dbReference type="SMART" id="SM00226">
    <property type="entry name" value="LMWPc"/>
    <property type="match status" value="1"/>
</dbReference>
<organism evidence="2 3">
    <name type="scientific">Paramagnetospirillum kuznetsovii</name>
    <dbReference type="NCBI Taxonomy" id="2053833"/>
    <lineage>
        <taxon>Bacteria</taxon>
        <taxon>Pseudomonadati</taxon>
        <taxon>Pseudomonadota</taxon>
        <taxon>Alphaproteobacteria</taxon>
        <taxon>Rhodospirillales</taxon>
        <taxon>Magnetospirillaceae</taxon>
        <taxon>Paramagnetospirillum</taxon>
    </lineage>
</organism>
<dbReference type="AlphaFoldDB" id="A0A364NVS5"/>